<protein>
    <submittedName>
        <fullName evidence="2">Uncharacterized protein</fullName>
    </submittedName>
</protein>
<accession>A0A318EBE1</accession>
<dbReference type="AlphaFoldDB" id="A0A318EBE1"/>
<dbReference type="OrthoDB" id="9960485at2"/>
<dbReference type="EMBL" id="QICN01000006">
    <property type="protein sequence ID" value="PXV67078.1"/>
    <property type="molecule type" value="Genomic_DNA"/>
</dbReference>
<evidence type="ECO:0000313" key="3">
    <source>
        <dbReference type="Proteomes" id="UP000248330"/>
    </source>
</evidence>
<gene>
    <name evidence="2" type="ORF">C8D93_10654</name>
</gene>
<feature type="region of interest" description="Disordered" evidence="1">
    <location>
        <begin position="1"/>
        <end position="83"/>
    </location>
</feature>
<comment type="caution">
    <text evidence="2">The sequence shown here is derived from an EMBL/GenBank/DDBJ whole genome shotgun (WGS) entry which is preliminary data.</text>
</comment>
<reference evidence="2 3" key="1">
    <citation type="submission" date="2018-04" db="EMBL/GenBank/DDBJ databases">
        <title>Genomic Encyclopedia of Type Strains, Phase IV (KMG-IV): sequencing the most valuable type-strain genomes for metagenomic binning, comparative biology and taxonomic classification.</title>
        <authorList>
            <person name="Goeker M."/>
        </authorList>
    </citation>
    <scope>NUCLEOTIDE SEQUENCE [LARGE SCALE GENOMIC DNA]</scope>
    <source>
        <strain evidence="2 3">DSM 104150</strain>
    </source>
</reference>
<evidence type="ECO:0000256" key="1">
    <source>
        <dbReference type="SAM" id="MobiDB-lite"/>
    </source>
</evidence>
<name>A0A318EBE1_9GAMM</name>
<proteinExistence type="predicted"/>
<evidence type="ECO:0000313" key="2">
    <source>
        <dbReference type="EMBL" id="PXV67078.1"/>
    </source>
</evidence>
<organism evidence="2 3">
    <name type="scientific">Sinimarinibacterium flocculans</name>
    <dbReference type="NCBI Taxonomy" id="985250"/>
    <lineage>
        <taxon>Bacteria</taxon>
        <taxon>Pseudomonadati</taxon>
        <taxon>Pseudomonadota</taxon>
        <taxon>Gammaproteobacteria</taxon>
        <taxon>Nevskiales</taxon>
        <taxon>Nevskiaceae</taxon>
        <taxon>Sinimarinibacterium</taxon>
    </lineage>
</organism>
<dbReference type="RefSeq" id="WP_110265400.1">
    <property type="nucleotide sequence ID" value="NZ_CAKZQT010000011.1"/>
</dbReference>
<keyword evidence="3" id="KW-1185">Reference proteome</keyword>
<dbReference type="Proteomes" id="UP000248330">
    <property type="component" value="Unassembled WGS sequence"/>
</dbReference>
<sequence>MTKPRITASMLRKRPKPAEPETAPQAETAAEETEDSFAGQPAQAGSMLDNPSFRAPQFGIKPRVGTQSTVRVHHSGKRRYESA</sequence>